<evidence type="ECO:0000313" key="2">
    <source>
        <dbReference type="Proteomes" id="UP000235786"/>
    </source>
</evidence>
<reference evidence="1 2" key="1">
    <citation type="submission" date="2016-04" db="EMBL/GenBank/DDBJ databases">
        <title>A degradative enzymes factory behind the ericoid mycorrhizal symbiosis.</title>
        <authorList>
            <consortium name="DOE Joint Genome Institute"/>
            <person name="Martino E."/>
            <person name="Morin E."/>
            <person name="Grelet G."/>
            <person name="Kuo A."/>
            <person name="Kohler A."/>
            <person name="Daghino S."/>
            <person name="Barry K."/>
            <person name="Choi C."/>
            <person name="Cichocki N."/>
            <person name="Clum A."/>
            <person name="Copeland A."/>
            <person name="Hainaut M."/>
            <person name="Haridas S."/>
            <person name="Labutti K."/>
            <person name="Lindquist E."/>
            <person name="Lipzen A."/>
            <person name="Khouja H.-R."/>
            <person name="Murat C."/>
            <person name="Ohm R."/>
            <person name="Olson A."/>
            <person name="Spatafora J."/>
            <person name="Veneault-Fourrey C."/>
            <person name="Henrissat B."/>
            <person name="Grigoriev I."/>
            <person name="Martin F."/>
            <person name="Perotto S."/>
        </authorList>
    </citation>
    <scope>NUCLEOTIDE SEQUENCE [LARGE SCALE GENOMIC DNA]</scope>
    <source>
        <strain evidence="1 2">F</strain>
    </source>
</reference>
<proteinExistence type="predicted"/>
<accession>A0A2J6QYZ1</accession>
<dbReference type="EMBL" id="KZ613962">
    <property type="protein sequence ID" value="PMD31487.1"/>
    <property type="molecule type" value="Genomic_DNA"/>
</dbReference>
<protein>
    <submittedName>
        <fullName evidence="1">Uncharacterized protein</fullName>
    </submittedName>
</protein>
<dbReference type="AlphaFoldDB" id="A0A2J6QYZ1"/>
<sequence>MQSTKYGLKKLVNNIMSKRAQYTWECCAYLDRRYTEGAVRQKCGFTGNTFMDNECRVCRHKICEMCARNSRIQDARASQPNVPT</sequence>
<organism evidence="1 2">
    <name type="scientific">Hyaloscypha variabilis (strain UAMH 11265 / GT02V1 / F)</name>
    <name type="common">Meliniomyces variabilis</name>
    <dbReference type="NCBI Taxonomy" id="1149755"/>
    <lineage>
        <taxon>Eukaryota</taxon>
        <taxon>Fungi</taxon>
        <taxon>Dikarya</taxon>
        <taxon>Ascomycota</taxon>
        <taxon>Pezizomycotina</taxon>
        <taxon>Leotiomycetes</taxon>
        <taxon>Helotiales</taxon>
        <taxon>Hyaloscyphaceae</taxon>
        <taxon>Hyaloscypha</taxon>
        <taxon>Hyaloscypha variabilis</taxon>
    </lineage>
</organism>
<gene>
    <name evidence="1" type="ORF">L207DRAFT_591446</name>
</gene>
<name>A0A2J6QYZ1_HYAVF</name>
<dbReference type="Pfam" id="PF07383">
    <property type="entry name" value="DUF1496"/>
    <property type="match status" value="1"/>
</dbReference>
<dbReference type="Proteomes" id="UP000235786">
    <property type="component" value="Unassembled WGS sequence"/>
</dbReference>
<dbReference type="InterPro" id="IPR009971">
    <property type="entry name" value="DUF1496"/>
</dbReference>
<keyword evidence="2" id="KW-1185">Reference proteome</keyword>
<evidence type="ECO:0000313" key="1">
    <source>
        <dbReference type="EMBL" id="PMD31487.1"/>
    </source>
</evidence>